<dbReference type="PROSITE" id="PS51819">
    <property type="entry name" value="VOC"/>
    <property type="match status" value="2"/>
</dbReference>
<protein>
    <submittedName>
        <fullName evidence="2">VOC family protein</fullName>
    </submittedName>
</protein>
<dbReference type="Pfam" id="PF00903">
    <property type="entry name" value="Glyoxalase"/>
    <property type="match status" value="1"/>
</dbReference>
<gene>
    <name evidence="2" type="ORF">JZ786_10945</name>
</gene>
<sequence>MVQVFRLAYVHFGTPDMAQMLKYYQDVIGLSVIEQDESRAYVSTSIDHHNIMLSKANESGLIGFGLQLMPNISCEEAAETLHRNGIEATIKMNEVSGIRELVEFVDLDGYVVHLFFAMEVAAPGFQTAGVRPNKVGHLSLRVKDAKRSVEYYKQFGFSNTDWIEDFFGFMTCNRDHHVLNFATSDYKAMHHLAFELRDYSHLVSAMDHLGRNEIPILWGPSRHGAGHNIATYHRDPDGNMIELFTDADVFVPELGIFEPRPWHEHFPQRPRVWGTDECITRWGTSFEQSLV</sequence>
<reference evidence="2 3" key="1">
    <citation type="submission" date="2021-02" db="EMBL/GenBank/DDBJ databases">
        <title>Alicyclobacillus curvatus sp. nov. and Alicyclobacillus mengziensis sp. nov., two acidophilic bacteria isolated from acid mine drainage.</title>
        <authorList>
            <person name="Huang Y."/>
        </authorList>
    </citation>
    <scope>NUCLEOTIDE SEQUENCE [LARGE SCALE GENOMIC DNA]</scope>
    <source>
        <strain evidence="2 3">S30H14</strain>
    </source>
</reference>
<keyword evidence="3" id="KW-1185">Reference proteome</keyword>
<dbReference type="Gene3D" id="3.10.180.10">
    <property type="entry name" value="2,3-Dihydroxybiphenyl 1,2-Dioxygenase, domain 1"/>
    <property type="match status" value="2"/>
</dbReference>
<dbReference type="InterPro" id="IPR050383">
    <property type="entry name" value="GlyoxalaseI/FosfomycinResist"/>
</dbReference>
<evidence type="ECO:0000313" key="2">
    <source>
        <dbReference type="EMBL" id="QSO49386.1"/>
    </source>
</evidence>
<evidence type="ECO:0000259" key="1">
    <source>
        <dbReference type="PROSITE" id="PS51819"/>
    </source>
</evidence>
<dbReference type="Proteomes" id="UP000663505">
    <property type="component" value="Chromosome"/>
</dbReference>
<evidence type="ECO:0000313" key="3">
    <source>
        <dbReference type="Proteomes" id="UP000663505"/>
    </source>
</evidence>
<dbReference type="PANTHER" id="PTHR21366">
    <property type="entry name" value="GLYOXALASE FAMILY PROTEIN"/>
    <property type="match status" value="1"/>
</dbReference>
<feature type="domain" description="VOC" evidence="1">
    <location>
        <begin position="6"/>
        <end position="117"/>
    </location>
</feature>
<dbReference type="PANTHER" id="PTHR21366:SF14">
    <property type="entry name" value="GLYOXALASE DOMAIN-CONTAINING PROTEIN 5"/>
    <property type="match status" value="1"/>
</dbReference>
<dbReference type="InterPro" id="IPR029068">
    <property type="entry name" value="Glyas_Bleomycin-R_OHBP_Dase"/>
</dbReference>
<dbReference type="AlphaFoldDB" id="A0A9X7W2A1"/>
<accession>A0A9X7W2A1</accession>
<dbReference type="EMBL" id="CP071182">
    <property type="protein sequence ID" value="QSO49386.1"/>
    <property type="molecule type" value="Genomic_DNA"/>
</dbReference>
<dbReference type="InterPro" id="IPR037523">
    <property type="entry name" value="VOC_core"/>
</dbReference>
<dbReference type="RefSeq" id="WP_206658697.1">
    <property type="nucleotide sequence ID" value="NZ_CP071182.1"/>
</dbReference>
<organism evidence="2 3">
    <name type="scientific">Alicyclobacillus mengziensis</name>
    <dbReference type="NCBI Taxonomy" id="2931921"/>
    <lineage>
        <taxon>Bacteria</taxon>
        <taxon>Bacillati</taxon>
        <taxon>Bacillota</taxon>
        <taxon>Bacilli</taxon>
        <taxon>Bacillales</taxon>
        <taxon>Alicyclobacillaceae</taxon>
        <taxon>Alicyclobacillus</taxon>
    </lineage>
</organism>
<proteinExistence type="predicted"/>
<dbReference type="SUPFAM" id="SSF54593">
    <property type="entry name" value="Glyoxalase/Bleomycin resistance protein/Dihydroxybiphenyl dioxygenase"/>
    <property type="match status" value="1"/>
</dbReference>
<dbReference type="KEGG" id="afx:JZ786_10945"/>
<feature type="domain" description="VOC" evidence="1">
    <location>
        <begin position="134"/>
        <end position="246"/>
    </location>
</feature>
<name>A0A9X7W2A1_9BACL</name>
<dbReference type="InterPro" id="IPR004360">
    <property type="entry name" value="Glyas_Fos-R_dOase_dom"/>
</dbReference>